<name>X1SDR8_9ZZZZ</name>
<gene>
    <name evidence="1" type="ORF">S12H4_26632</name>
</gene>
<dbReference type="AlphaFoldDB" id="X1SDR8"/>
<organism evidence="1">
    <name type="scientific">marine sediment metagenome</name>
    <dbReference type="NCBI Taxonomy" id="412755"/>
    <lineage>
        <taxon>unclassified sequences</taxon>
        <taxon>metagenomes</taxon>
        <taxon>ecological metagenomes</taxon>
    </lineage>
</organism>
<proteinExistence type="predicted"/>
<evidence type="ECO:0000313" key="1">
    <source>
        <dbReference type="EMBL" id="GAI91157.1"/>
    </source>
</evidence>
<feature type="non-terminal residue" evidence="1">
    <location>
        <position position="43"/>
    </location>
</feature>
<comment type="caution">
    <text evidence="1">The sequence shown here is derived from an EMBL/GenBank/DDBJ whole genome shotgun (WGS) entry which is preliminary data.</text>
</comment>
<dbReference type="EMBL" id="BARW01015133">
    <property type="protein sequence ID" value="GAI91157.1"/>
    <property type="molecule type" value="Genomic_DNA"/>
</dbReference>
<reference evidence="1" key="1">
    <citation type="journal article" date="2014" name="Front. Microbiol.">
        <title>High frequency of phylogenetically diverse reductive dehalogenase-homologous genes in deep subseafloor sedimentary metagenomes.</title>
        <authorList>
            <person name="Kawai M."/>
            <person name="Futagami T."/>
            <person name="Toyoda A."/>
            <person name="Takaki Y."/>
            <person name="Nishi S."/>
            <person name="Hori S."/>
            <person name="Arai W."/>
            <person name="Tsubouchi T."/>
            <person name="Morono Y."/>
            <person name="Uchiyama I."/>
            <person name="Ito T."/>
            <person name="Fujiyama A."/>
            <person name="Inagaki F."/>
            <person name="Takami H."/>
        </authorList>
    </citation>
    <scope>NUCLEOTIDE SEQUENCE</scope>
    <source>
        <strain evidence="1">Expedition CK06-06</strain>
    </source>
</reference>
<accession>X1SDR8</accession>
<protein>
    <submittedName>
        <fullName evidence="1">Uncharacterized protein</fullName>
    </submittedName>
</protein>
<sequence length="43" mass="4939">MMRGLANREGDREGELWGLPLPVPLCFETIIFSWTNLFGQIET</sequence>